<comment type="caution">
    <text evidence="11">The sequence shown here is derived from an EMBL/GenBank/DDBJ whole genome shotgun (WGS) entry which is preliminary data.</text>
</comment>
<comment type="similarity">
    <text evidence="3 9">Belongs to the class-II pyridoxal-phosphate-dependent aminotransferase family. Histidinol-phosphate aminotransferase subfamily.</text>
</comment>
<dbReference type="InterPro" id="IPR015424">
    <property type="entry name" value="PyrdxlP-dep_Trfase"/>
</dbReference>
<dbReference type="PANTHER" id="PTHR43643">
    <property type="entry name" value="HISTIDINOL-PHOSPHATE AMINOTRANSFERASE 2"/>
    <property type="match status" value="1"/>
</dbReference>
<dbReference type="HAMAP" id="MF_01023">
    <property type="entry name" value="HisC_aminotrans_2"/>
    <property type="match status" value="1"/>
</dbReference>
<protein>
    <recommendedName>
        <fullName evidence="9">Histidinol-phosphate aminotransferase</fullName>
        <ecNumber evidence="9">2.6.1.9</ecNumber>
    </recommendedName>
    <alternativeName>
        <fullName evidence="9">Imidazole acetol-phosphate transaminase</fullName>
    </alternativeName>
</protein>
<keyword evidence="7 9" id="KW-0663">Pyridoxal phosphate</keyword>
<evidence type="ECO:0000256" key="1">
    <source>
        <dbReference type="ARBA" id="ARBA00001933"/>
    </source>
</evidence>
<organism evidence="11 12">
    <name type="scientific">Henriciella pelagia</name>
    <dbReference type="NCBI Taxonomy" id="1977912"/>
    <lineage>
        <taxon>Bacteria</taxon>
        <taxon>Pseudomonadati</taxon>
        <taxon>Pseudomonadota</taxon>
        <taxon>Alphaproteobacteria</taxon>
        <taxon>Hyphomonadales</taxon>
        <taxon>Hyphomonadaceae</taxon>
        <taxon>Henriciella</taxon>
    </lineage>
</organism>
<comment type="cofactor">
    <cofactor evidence="1 9">
        <name>pyridoxal 5'-phosphate</name>
        <dbReference type="ChEBI" id="CHEBI:597326"/>
    </cofactor>
</comment>
<evidence type="ECO:0000259" key="10">
    <source>
        <dbReference type="Pfam" id="PF00155"/>
    </source>
</evidence>
<feature type="domain" description="Aminotransferase class I/classII large" evidence="10">
    <location>
        <begin position="27"/>
        <end position="352"/>
    </location>
</feature>
<evidence type="ECO:0000256" key="8">
    <source>
        <dbReference type="ARBA" id="ARBA00047481"/>
    </source>
</evidence>
<evidence type="ECO:0000256" key="7">
    <source>
        <dbReference type="ARBA" id="ARBA00022898"/>
    </source>
</evidence>
<keyword evidence="6 9" id="KW-0808">Transferase</keyword>
<evidence type="ECO:0000313" key="11">
    <source>
        <dbReference type="EMBL" id="GGB69029.1"/>
    </source>
</evidence>
<feature type="modified residue" description="N6-(pyridoxal phosphate)lysine" evidence="9">
    <location>
        <position position="216"/>
    </location>
</feature>
<dbReference type="NCBIfam" id="TIGR01141">
    <property type="entry name" value="hisC"/>
    <property type="match status" value="1"/>
</dbReference>
<dbReference type="Gene3D" id="3.90.1150.10">
    <property type="entry name" value="Aspartate Aminotransferase, domain 1"/>
    <property type="match status" value="1"/>
</dbReference>
<dbReference type="InterPro" id="IPR004839">
    <property type="entry name" value="Aminotransferase_I/II_large"/>
</dbReference>
<dbReference type="InterPro" id="IPR005861">
    <property type="entry name" value="HisP_aminotrans"/>
</dbReference>
<evidence type="ECO:0000256" key="4">
    <source>
        <dbReference type="ARBA" id="ARBA00011738"/>
    </source>
</evidence>
<dbReference type="Pfam" id="PF00155">
    <property type="entry name" value="Aminotran_1_2"/>
    <property type="match status" value="1"/>
</dbReference>
<keyword evidence="9" id="KW-0028">Amino-acid biosynthesis</keyword>
<dbReference type="GO" id="GO:0008483">
    <property type="term" value="F:transaminase activity"/>
    <property type="evidence" value="ECO:0007669"/>
    <property type="project" value="UniProtKB-KW"/>
</dbReference>
<dbReference type="InterPro" id="IPR015421">
    <property type="entry name" value="PyrdxlP-dep_Trfase_major"/>
</dbReference>
<keyword evidence="9" id="KW-0368">Histidine biosynthesis</keyword>
<dbReference type="EC" id="2.6.1.9" evidence="9"/>
<comment type="subunit">
    <text evidence="4 9">Homodimer.</text>
</comment>
<dbReference type="SUPFAM" id="SSF53383">
    <property type="entry name" value="PLP-dependent transferases"/>
    <property type="match status" value="1"/>
</dbReference>
<keyword evidence="5 9" id="KW-0032">Aminotransferase</keyword>
<dbReference type="RefSeq" id="WP_084392926.1">
    <property type="nucleotide sequence ID" value="NZ_BMKF01000002.1"/>
</dbReference>
<sequence length="360" mass="38791">MTGPKPLANILEITPYKGGQKLEHGWKLSSNENPLGCSPAAREALAKTAEHLEIYPDGSALKLREAIGKKYGIDPDRVVCGAGSDEIFQLLGRAYLSPGDEIIQSEHGFLVYRLVAQQSGAKCISAPEQDLKADVDAILARVTDRTKIVFLANPNNPTGSYIPFDEVKRLHAGLREDVLLVLDGAYAEYVQKNDYAAGMELAGEAPNVLVTRTFSKIHGLAGLRIGWAYGPESVIDAIHRVRGPFNTTSVAQAAAVAALGDDAFVTGSVEHNNSELDRVGPALQKLGFKVYPSVGNFLLIEFEDREGRRAADADAFLRARGIVIRDMNAYGLPKCLRLSIGTKEANDDVLAAFEAFAKAG</sequence>
<dbReference type="Gene3D" id="3.40.640.10">
    <property type="entry name" value="Type I PLP-dependent aspartate aminotransferase-like (Major domain)"/>
    <property type="match status" value="1"/>
</dbReference>
<evidence type="ECO:0000256" key="6">
    <source>
        <dbReference type="ARBA" id="ARBA00022679"/>
    </source>
</evidence>
<evidence type="ECO:0000256" key="5">
    <source>
        <dbReference type="ARBA" id="ARBA00022576"/>
    </source>
</evidence>
<gene>
    <name evidence="11" type="primary">hisC1</name>
    <name evidence="9" type="synonym">hisC</name>
    <name evidence="11" type="ORF">GCM10011503_17070</name>
</gene>
<dbReference type="CDD" id="cd00609">
    <property type="entry name" value="AAT_like"/>
    <property type="match status" value="1"/>
</dbReference>
<proteinExistence type="inferred from homology"/>
<name>A0ABQ1JJY4_9PROT</name>
<evidence type="ECO:0000256" key="3">
    <source>
        <dbReference type="ARBA" id="ARBA00007970"/>
    </source>
</evidence>
<dbReference type="InterPro" id="IPR050106">
    <property type="entry name" value="HistidinolP_aminotransfase"/>
</dbReference>
<dbReference type="PANTHER" id="PTHR43643:SF3">
    <property type="entry name" value="HISTIDINOL-PHOSPHATE AMINOTRANSFERASE"/>
    <property type="match status" value="1"/>
</dbReference>
<accession>A0ABQ1JJY4</accession>
<evidence type="ECO:0000256" key="9">
    <source>
        <dbReference type="HAMAP-Rule" id="MF_01023"/>
    </source>
</evidence>
<reference evidence="12" key="1">
    <citation type="journal article" date="2019" name="Int. J. Syst. Evol. Microbiol.">
        <title>The Global Catalogue of Microorganisms (GCM) 10K type strain sequencing project: providing services to taxonomists for standard genome sequencing and annotation.</title>
        <authorList>
            <consortium name="The Broad Institute Genomics Platform"/>
            <consortium name="The Broad Institute Genome Sequencing Center for Infectious Disease"/>
            <person name="Wu L."/>
            <person name="Ma J."/>
        </authorList>
    </citation>
    <scope>NUCLEOTIDE SEQUENCE [LARGE SCALE GENOMIC DNA]</scope>
    <source>
        <strain evidence="12">CGMCC 1.15928</strain>
    </source>
</reference>
<evidence type="ECO:0000256" key="2">
    <source>
        <dbReference type="ARBA" id="ARBA00005011"/>
    </source>
</evidence>
<keyword evidence="12" id="KW-1185">Reference proteome</keyword>
<comment type="pathway">
    <text evidence="2 9">Amino-acid biosynthesis; L-histidine biosynthesis; L-histidine from 5-phospho-alpha-D-ribose 1-diphosphate: step 7/9.</text>
</comment>
<evidence type="ECO:0000313" key="12">
    <source>
        <dbReference type="Proteomes" id="UP000628854"/>
    </source>
</evidence>
<comment type="catalytic activity">
    <reaction evidence="8 9">
        <text>L-histidinol phosphate + 2-oxoglutarate = 3-(imidazol-4-yl)-2-oxopropyl phosphate + L-glutamate</text>
        <dbReference type="Rhea" id="RHEA:23744"/>
        <dbReference type="ChEBI" id="CHEBI:16810"/>
        <dbReference type="ChEBI" id="CHEBI:29985"/>
        <dbReference type="ChEBI" id="CHEBI:57766"/>
        <dbReference type="ChEBI" id="CHEBI:57980"/>
        <dbReference type="EC" id="2.6.1.9"/>
    </reaction>
</comment>
<dbReference type="EMBL" id="BMKF01000002">
    <property type="protein sequence ID" value="GGB69029.1"/>
    <property type="molecule type" value="Genomic_DNA"/>
</dbReference>
<dbReference type="Proteomes" id="UP000628854">
    <property type="component" value="Unassembled WGS sequence"/>
</dbReference>
<dbReference type="InterPro" id="IPR015422">
    <property type="entry name" value="PyrdxlP-dep_Trfase_small"/>
</dbReference>